<dbReference type="AlphaFoldDB" id="A0A1G9IIG9"/>
<organism evidence="3 4">
    <name type="scientific">Catalinimonas alkaloidigena</name>
    <dbReference type="NCBI Taxonomy" id="1075417"/>
    <lineage>
        <taxon>Bacteria</taxon>
        <taxon>Pseudomonadati</taxon>
        <taxon>Bacteroidota</taxon>
        <taxon>Cytophagia</taxon>
        <taxon>Cytophagales</taxon>
        <taxon>Catalimonadaceae</taxon>
        <taxon>Catalinimonas</taxon>
    </lineage>
</organism>
<evidence type="ECO:0000259" key="2">
    <source>
        <dbReference type="Pfam" id="PF13568"/>
    </source>
</evidence>
<gene>
    <name evidence="3" type="ORF">SAMN05421823_10510</name>
</gene>
<evidence type="ECO:0000256" key="1">
    <source>
        <dbReference type="SAM" id="SignalP"/>
    </source>
</evidence>
<name>A0A1G9IIG9_9BACT</name>
<sequence length="223" mass="24439">MRIKYFLLTTGISLLASASSFAQLSIGPTGGVNLAHHRMHFDEGETPETQLLLQPTAGVAVDVKLLPLLSLQPQFLYSGKGTAYTLNEDVEGYSRTKVSYLEVPVNAVLSVGLSEAQFQFFAGPYASLAVYGKNKYDYASDLFGVKMRVSDDETLQFGDGDNYDLRSFDYGMNFGIGVRSNHVQLQTGYSLGMQNLVADEESRQHNTIENGAIHARLTFFIGG</sequence>
<feature type="chain" id="PRO_5011546523" evidence="1">
    <location>
        <begin position="23"/>
        <end position="223"/>
    </location>
</feature>
<dbReference type="OrthoDB" id="949314at2"/>
<dbReference type="Proteomes" id="UP000198510">
    <property type="component" value="Unassembled WGS sequence"/>
</dbReference>
<reference evidence="3 4" key="1">
    <citation type="submission" date="2016-10" db="EMBL/GenBank/DDBJ databases">
        <authorList>
            <person name="de Groot N.N."/>
        </authorList>
    </citation>
    <scope>NUCLEOTIDE SEQUENCE [LARGE SCALE GENOMIC DNA]</scope>
    <source>
        <strain evidence="3 4">DSM 25186</strain>
    </source>
</reference>
<dbReference type="EMBL" id="FNFO01000005">
    <property type="protein sequence ID" value="SDL24826.1"/>
    <property type="molecule type" value="Genomic_DNA"/>
</dbReference>
<protein>
    <submittedName>
        <fullName evidence="3">Outer membrane protein beta-barrel domain-containing protein</fullName>
    </submittedName>
</protein>
<feature type="domain" description="Outer membrane protein beta-barrel" evidence="2">
    <location>
        <begin position="21"/>
        <end position="196"/>
    </location>
</feature>
<dbReference type="InterPro" id="IPR025665">
    <property type="entry name" value="Beta-barrel_OMP_2"/>
</dbReference>
<dbReference type="RefSeq" id="WP_089682891.1">
    <property type="nucleotide sequence ID" value="NZ_FNFO01000005.1"/>
</dbReference>
<keyword evidence="1" id="KW-0732">Signal</keyword>
<feature type="signal peptide" evidence="1">
    <location>
        <begin position="1"/>
        <end position="22"/>
    </location>
</feature>
<accession>A0A1G9IIG9</accession>
<evidence type="ECO:0000313" key="4">
    <source>
        <dbReference type="Proteomes" id="UP000198510"/>
    </source>
</evidence>
<keyword evidence="4" id="KW-1185">Reference proteome</keyword>
<dbReference type="STRING" id="1075417.SAMN05421823_10510"/>
<dbReference type="Pfam" id="PF13568">
    <property type="entry name" value="OMP_b-brl_2"/>
    <property type="match status" value="1"/>
</dbReference>
<evidence type="ECO:0000313" key="3">
    <source>
        <dbReference type="EMBL" id="SDL24826.1"/>
    </source>
</evidence>
<proteinExistence type="predicted"/>